<evidence type="ECO:0000313" key="2">
    <source>
        <dbReference type="Proteomes" id="UP000663814"/>
    </source>
</evidence>
<dbReference type="EMBL" id="JAERPS020000003">
    <property type="protein sequence ID" value="MBZ9612168.1"/>
    <property type="molecule type" value="Genomic_DNA"/>
</dbReference>
<dbReference type="RefSeq" id="WP_205310828.1">
    <property type="nucleotide sequence ID" value="NZ_JAERPS020000003.1"/>
</dbReference>
<reference evidence="1 2" key="2">
    <citation type="submission" date="2021-08" db="EMBL/GenBank/DDBJ databases">
        <title>Rheinheimera aquimaris sp. nov., isolated from seawater of the East Sea in Korea.</title>
        <authorList>
            <person name="Kim K.H."/>
            <person name="Wenting R."/>
            <person name="Kim K.R."/>
            <person name="Jeon C.O."/>
        </authorList>
    </citation>
    <scope>NUCLEOTIDE SEQUENCE [LARGE SCALE GENOMIC DNA]</scope>
    <source>
        <strain evidence="1 2">MA-13</strain>
    </source>
</reference>
<evidence type="ECO:0000313" key="1">
    <source>
        <dbReference type="EMBL" id="MBZ9612168.1"/>
    </source>
</evidence>
<evidence type="ECO:0008006" key="3">
    <source>
        <dbReference type="Google" id="ProtNLM"/>
    </source>
</evidence>
<reference evidence="1 2" key="1">
    <citation type="submission" date="2020-12" db="EMBL/GenBank/DDBJ databases">
        <authorList>
            <person name="Ruan W."/>
            <person name="Khan S.A."/>
            <person name="Jeon C.O."/>
        </authorList>
    </citation>
    <scope>NUCLEOTIDE SEQUENCE [LARGE SCALE GENOMIC DNA]</scope>
    <source>
        <strain evidence="1 2">MA-13</strain>
    </source>
</reference>
<accession>A0ABS7X9D6</accession>
<sequence>MSRRNWNNLVARSLTESLQLCKEFAMANKQMSVPRIADRIGTSPDMLYKHLGAASMPAVMLIPYMEATHRIYPLQYMAHSLNHLLVPMPRGRKAAHRTLIQLSQFCNAVMGQLLALQSGECQPQDVTDQLTLLMENLAYHRLEAQKHDQPELDLFPERADV</sequence>
<dbReference type="InterPro" id="IPR009679">
    <property type="entry name" value="Phage_186_CII-like"/>
</dbReference>
<comment type="caution">
    <text evidence="1">The sequence shown here is derived from an EMBL/GenBank/DDBJ whole genome shotgun (WGS) entry which is preliminary data.</text>
</comment>
<organism evidence="1 2">
    <name type="scientific">Rheinheimera maricola</name>
    <dbReference type="NCBI Taxonomy" id="2793282"/>
    <lineage>
        <taxon>Bacteria</taxon>
        <taxon>Pseudomonadati</taxon>
        <taxon>Pseudomonadota</taxon>
        <taxon>Gammaproteobacteria</taxon>
        <taxon>Chromatiales</taxon>
        <taxon>Chromatiaceae</taxon>
        <taxon>Rheinheimera</taxon>
    </lineage>
</organism>
<proteinExistence type="predicted"/>
<gene>
    <name evidence="1" type="ORF">I4W93_011240</name>
</gene>
<keyword evidence="2" id="KW-1185">Reference proteome</keyword>
<dbReference type="Proteomes" id="UP000663814">
    <property type="component" value="Unassembled WGS sequence"/>
</dbReference>
<protein>
    <recommendedName>
        <fullName evidence="3">TetR/AcrR family transcriptional regulator</fullName>
    </recommendedName>
</protein>
<dbReference type="Pfam" id="PF06892">
    <property type="entry name" value="Phage_CP76"/>
    <property type="match status" value="1"/>
</dbReference>
<name>A0ABS7X9D6_9GAMM</name>